<dbReference type="OrthoDB" id="5430422at2759"/>
<dbReference type="AlphaFoldDB" id="S8AMI7"/>
<evidence type="ECO:0000313" key="2">
    <source>
        <dbReference type="EMBL" id="EPS44099.1"/>
    </source>
</evidence>
<evidence type="ECO:0000313" key="3">
    <source>
        <dbReference type="Proteomes" id="UP000015100"/>
    </source>
</evidence>
<keyword evidence="3" id="KW-1185">Reference proteome</keyword>
<feature type="compositionally biased region" description="Basic and acidic residues" evidence="1">
    <location>
        <begin position="406"/>
        <end position="425"/>
    </location>
</feature>
<accession>S8AMI7</accession>
<organism evidence="2 3">
    <name type="scientific">Dactylellina haptotyla (strain CBS 200.50)</name>
    <name type="common">Nematode-trapping fungus</name>
    <name type="synonym">Monacrosporium haptotylum</name>
    <dbReference type="NCBI Taxonomy" id="1284197"/>
    <lineage>
        <taxon>Eukaryota</taxon>
        <taxon>Fungi</taxon>
        <taxon>Dikarya</taxon>
        <taxon>Ascomycota</taxon>
        <taxon>Pezizomycotina</taxon>
        <taxon>Orbiliomycetes</taxon>
        <taxon>Orbiliales</taxon>
        <taxon>Orbiliaceae</taxon>
        <taxon>Dactylellina</taxon>
    </lineage>
</organism>
<dbReference type="HOGENOM" id="CLU_503405_0_0_1"/>
<gene>
    <name evidence="2" type="ORF">H072_1933</name>
</gene>
<protein>
    <submittedName>
        <fullName evidence="2">Uncharacterized protein</fullName>
    </submittedName>
</protein>
<feature type="compositionally biased region" description="Polar residues" evidence="1">
    <location>
        <begin position="494"/>
        <end position="505"/>
    </location>
</feature>
<feature type="region of interest" description="Disordered" evidence="1">
    <location>
        <begin position="291"/>
        <end position="313"/>
    </location>
</feature>
<reference evidence="3" key="2">
    <citation type="submission" date="2013-04" db="EMBL/GenBank/DDBJ databases">
        <title>Genomic mechanisms accounting for the adaptation to parasitism in nematode-trapping fungi.</title>
        <authorList>
            <person name="Ahren D.G."/>
        </authorList>
    </citation>
    <scope>NUCLEOTIDE SEQUENCE [LARGE SCALE GENOMIC DNA]</scope>
    <source>
        <strain evidence="3">CBS 200.50</strain>
    </source>
</reference>
<evidence type="ECO:0000256" key="1">
    <source>
        <dbReference type="SAM" id="MobiDB-lite"/>
    </source>
</evidence>
<feature type="compositionally biased region" description="Polar residues" evidence="1">
    <location>
        <begin position="298"/>
        <end position="307"/>
    </location>
</feature>
<feature type="region of interest" description="Disordered" evidence="1">
    <location>
        <begin position="469"/>
        <end position="518"/>
    </location>
</feature>
<dbReference type="EMBL" id="AQGS01000059">
    <property type="protein sequence ID" value="EPS44099.1"/>
    <property type="molecule type" value="Genomic_DNA"/>
</dbReference>
<comment type="caution">
    <text evidence="2">The sequence shown here is derived from an EMBL/GenBank/DDBJ whole genome shotgun (WGS) entry which is preliminary data.</text>
</comment>
<proteinExistence type="predicted"/>
<reference evidence="2 3" key="1">
    <citation type="journal article" date="2013" name="PLoS Genet.">
        <title>Genomic mechanisms accounting for the adaptation to parasitism in nematode-trapping fungi.</title>
        <authorList>
            <person name="Meerupati T."/>
            <person name="Andersson K.M."/>
            <person name="Friman E."/>
            <person name="Kumar D."/>
            <person name="Tunlid A."/>
            <person name="Ahren D."/>
        </authorList>
    </citation>
    <scope>NUCLEOTIDE SEQUENCE [LARGE SCALE GENOMIC DNA]</scope>
    <source>
        <strain evidence="2 3">CBS 200.50</strain>
    </source>
</reference>
<dbReference type="OMA" id="FANHTTH"/>
<name>S8AMI7_DACHA</name>
<dbReference type="Proteomes" id="UP000015100">
    <property type="component" value="Unassembled WGS sequence"/>
</dbReference>
<feature type="region of interest" description="Disordered" evidence="1">
    <location>
        <begin position="392"/>
        <end position="425"/>
    </location>
</feature>
<sequence length="518" mass="59168">MPTLHGGVMKCRKFTARRGHDSRPNNVSRARSVFRQQDFHHQLSFKPGDHVLIPIENLGSELPVGIHESNGEVGNLALDNLDPEDFVTGLRIHGTILEFGPADPHLPIRNNNIPYCESPEGATGGPQWEYKYGDAFFLRPLMDEYIDNGKDRRIEVFNIRTGRPLIVTPKQVKFLASYRYIGTSQDQIRPRKSNVKRPVFQTGDLLTVAERKPRDLYKAEGKAPPSKLLFAVKSTTGEAGWVFEDKIQQLSEDEMENYDDVIPIANGSYNISSALGSMDLNDYDDNYLQRTRTRSEASHSNAFSPRAQSDVHSEYYDEDAEFEAEDEIDNLDTHGLPSPMSLYGNNMESPSRRSRAQTLETTEQSAFLPKHAFTIGPKGQKRMNIKTLEANQHLIPNLDQQRSRRPPPEDIARLQREPRVPREYRDYRDPPQLLDSSPAAHFLPPGHFNYFRGQINREQDIREGIQMARMRSSERHREPTAPSDLAPQIINGRNALTQNPDSISHLNKEHHPRERRRP</sequence>